<keyword evidence="4" id="KW-0342">GTP-binding</keyword>
<evidence type="ECO:0000256" key="1">
    <source>
        <dbReference type="ARBA" id="ARBA00004370"/>
    </source>
</evidence>
<evidence type="ECO:0000256" key="2">
    <source>
        <dbReference type="ARBA" id="ARBA00022741"/>
    </source>
</evidence>
<organism evidence="8 9">
    <name type="scientific">Rippkaea orientalis (strain PCC 8801 / RF-1)</name>
    <name type="common">Cyanothece sp. (strain PCC 8801)</name>
    <dbReference type="NCBI Taxonomy" id="41431"/>
    <lineage>
        <taxon>Bacteria</taxon>
        <taxon>Bacillati</taxon>
        <taxon>Cyanobacteriota</taxon>
        <taxon>Cyanophyceae</taxon>
        <taxon>Oscillatoriophycideae</taxon>
        <taxon>Chroococcales</taxon>
        <taxon>Aphanothecaceae</taxon>
        <taxon>Rippkaea</taxon>
        <taxon>Rippkaea orientalis</taxon>
    </lineage>
</organism>
<dbReference type="Proteomes" id="UP000008204">
    <property type="component" value="Chromosome"/>
</dbReference>
<evidence type="ECO:0000256" key="3">
    <source>
        <dbReference type="ARBA" id="ARBA00022801"/>
    </source>
</evidence>
<dbReference type="KEGG" id="cyp:PCC8801_2227"/>
<sequence>MDVESKLNSARTLLNELDNALSALVNSAPDIFEDPALKSRLNDFKEAYQEATQRLAHPSLSIATIGTTSSGKSTIVNALMGRRIAPIEAGEMSGGILTLKHSEERKLIIKETPEAVWETGEWTDLTDEELYTKIQVVMHTYHEARKKKEYIAPQIVAYVPLLPASDLELSGLPEGIGIEFLDLPGLKSIQDRDNLAVIQPLVGKAFSLVALDYMQVDEQHRQKLLEELKRVVQYLQGRTDSMIFILNRVDNRGSDDLPIEVRLEKLKQEIKEVLDLPELPDVIPFNARLLYYAQCAWGTTALSQDSKVSQETRLELLNKMINDCLQFINLKIKESNELIDDPQTPNLIDNALESMNAKDLLILLSQQGEKIVKSTPLKNLNIQSLWNEFQKQHDVKTWFNQVKDRIENDKPIDDLTMRKIVQYALRWSGGEALWNCLKTRIEESFAELVLLPALFGVFESYDALSEALNTLIATRKIDSQKEVESQQEKIEEIRKNLERESKQVQKDFNAQIEEIIEILKTPQTGRDIKAKETAKKKGLNGIDSILDAVLDIEKDLNKSLILLVQDAFKNNSGVYELKEKLAKVISPALAEDVSRQYDHVSRRLTKFSSQSEDTMVKKVEANDQSAIKELEHDERHVKLLYHTIRQAITARAEFALQGQAKLFEKVLQSLVKSQVELLKDCLSKYGLSELNFEQAVTTDLEKKLTNNPPSLPEKFFEFPVAIRKQQKTESKVVGQGKKTETYTVSEQETYTYYQDKSCFQAPEKKTGKRPVQKQKTRSVNYDIKKDIECQELCLPSPDLMAKQWTSGVEKGREELWNIFKKWLIKRLDRVSELFQESVIDITDLANRALQKQLKIVEQNFEETKEFYRKFELSKNEVNLIRQQLEQFF</sequence>
<dbReference type="STRING" id="41431.PCC8801_2227"/>
<accession>B7K159</accession>
<dbReference type="AlphaFoldDB" id="B7K159"/>
<dbReference type="GO" id="GO:0016020">
    <property type="term" value="C:membrane"/>
    <property type="evidence" value="ECO:0007669"/>
    <property type="project" value="UniProtKB-SubCell"/>
</dbReference>
<evidence type="ECO:0000256" key="5">
    <source>
        <dbReference type="ARBA" id="ARBA00023136"/>
    </source>
</evidence>
<dbReference type="EMBL" id="CP001287">
    <property type="protein sequence ID" value="ACK66254.1"/>
    <property type="molecule type" value="Genomic_DNA"/>
</dbReference>
<dbReference type="eggNOG" id="COG0699">
    <property type="taxonomic scope" value="Bacteria"/>
</dbReference>
<dbReference type="GO" id="GO:0008053">
    <property type="term" value="P:mitochondrial fusion"/>
    <property type="evidence" value="ECO:0007669"/>
    <property type="project" value="TreeGrafter"/>
</dbReference>
<protein>
    <recommendedName>
        <fullName evidence="7">Dynamin N-terminal domain-containing protein</fullName>
    </recommendedName>
</protein>
<evidence type="ECO:0000256" key="4">
    <source>
        <dbReference type="ARBA" id="ARBA00023134"/>
    </source>
</evidence>
<dbReference type="SUPFAM" id="SSF52540">
    <property type="entry name" value="P-loop containing nucleoside triphosphate hydrolases"/>
    <property type="match status" value="1"/>
</dbReference>
<dbReference type="CDD" id="cd00882">
    <property type="entry name" value="Ras_like_GTPase"/>
    <property type="match status" value="1"/>
</dbReference>
<name>B7K159_RIPO1</name>
<feature type="coiled-coil region" evidence="6">
    <location>
        <begin position="476"/>
        <end position="514"/>
    </location>
</feature>
<dbReference type="InterPro" id="IPR027094">
    <property type="entry name" value="Mitofusin_fam"/>
</dbReference>
<dbReference type="GO" id="GO:0005525">
    <property type="term" value="F:GTP binding"/>
    <property type="evidence" value="ECO:0007669"/>
    <property type="project" value="UniProtKB-KW"/>
</dbReference>
<dbReference type="HOGENOM" id="CLU_329208_0_0_3"/>
<keyword evidence="6" id="KW-0175">Coiled coil</keyword>
<keyword evidence="3" id="KW-0378">Hydrolase</keyword>
<dbReference type="GO" id="GO:0003924">
    <property type="term" value="F:GTPase activity"/>
    <property type="evidence" value="ECO:0007669"/>
    <property type="project" value="InterPro"/>
</dbReference>
<dbReference type="PANTHER" id="PTHR10465">
    <property type="entry name" value="TRANSMEMBRANE GTPASE FZO1"/>
    <property type="match status" value="1"/>
</dbReference>
<dbReference type="Gene3D" id="3.40.50.300">
    <property type="entry name" value="P-loop containing nucleotide triphosphate hydrolases"/>
    <property type="match status" value="1"/>
</dbReference>
<dbReference type="RefSeq" id="WP_012595522.1">
    <property type="nucleotide sequence ID" value="NC_011726.1"/>
</dbReference>
<dbReference type="OrthoDB" id="444532at2"/>
<feature type="domain" description="Dynamin N-terminal" evidence="7">
    <location>
        <begin position="62"/>
        <end position="248"/>
    </location>
</feature>
<evidence type="ECO:0000313" key="9">
    <source>
        <dbReference type="Proteomes" id="UP000008204"/>
    </source>
</evidence>
<comment type="subcellular location">
    <subcellularLocation>
        <location evidence="1">Membrane</location>
    </subcellularLocation>
</comment>
<gene>
    <name evidence="8" type="ordered locus">PCC8801_2227</name>
</gene>
<reference evidence="9" key="1">
    <citation type="journal article" date="2011" name="MBio">
        <title>Novel metabolic attributes of the genus Cyanothece, comprising a group of unicellular nitrogen-fixing Cyanobacteria.</title>
        <authorList>
            <person name="Bandyopadhyay A."/>
            <person name="Elvitigala T."/>
            <person name="Welsh E."/>
            <person name="Stockel J."/>
            <person name="Liberton M."/>
            <person name="Min H."/>
            <person name="Sherman L.A."/>
            <person name="Pakrasi H.B."/>
        </authorList>
    </citation>
    <scope>NUCLEOTIDE SEQUENCE [LARGE SCALE GENOMIC DNA]</scope>
    <source>
        <strain evidence="9">PCC 8801</strain>
    </source>
</reference>
<keyword evidence="2" id="KW-0547">Nucleotide-binding</keyword>
<dbReference type="InterPro" id="IPR045063">
    <property type="entry name" value="Dynamin_N"/>
</dbReference>
<keyword evidence="9" id="KW-1185">Reference proteome</keyword>
<proteinExistence type="predicted"/>
<dbReference type="InterPro" id="IPR027417">
    <property type="entry name" value="P-loop_NTPase"/>
</dbReference>
<evidence type="ECO:0000259" key="7">
    <source>
        <dbReference type="Pfam" id="PF00350"/>
    </source>
</evidence>
<dbReference type="Pfam" id="PF00350">
    <property type="entry name" value="Dynamin_N"/>
    <property type="match status" value="1"/>
</dbReference>
<keyword evidence="5" id="KW-0472">Membrane</keyword>
<evidence type="ECO:0000313" key="8">
    <source>
        <dbReference type="EMBL" id="ACK66254.1"/>
    </source>
</evidence>
<evidence type="ECO:0000256" key="6">
    <source>
        <dbReference type="SAM" id="Coils"/>
    </source>
</evidence>
<dbReference type="PANTHER" id="PTHR10465:SF0">
    <property type="entry name" value="SARCALUMENIN"/>
    <property type="match status" value="1"/>
</dbReference>